<feature type="region of interest" description="Disordered" evidence="1">
    <location>
        <begin position="1"/>
        <end position="26"/>
    </location>
</feature>
<accession>A0A832T379</accession>
<dbReference type="InterPro" id="IPR011689">
    <property type="entry name" value="PaRep2b"/>
</dbReference>
<organism evidence="3 4">
    <name type="scientific">Pyrobaculum aerophilum</name>
    <dbReference type="NCBI Taxonomy" id="13773"/>
    <lineage>
        <taxon>Archaea</taxon>
        <taxon>Thermoproteota</taxon>
        <taxon>Thermoprotei</taxon>
        <taxon>Thermoproteales</taxon>
        <taxon>Thermoproteaceae</taxon>
        <taxon>Pyrobaculum</taxon>
    </lineage>
</organism>
<dbReference type="Proteomes" id="UP000651120">
    <property type="component" value="Unassembled WGS sequence"/>
</dbReference>
<evidence type="ECO:0000313" key="4">
    <source>
        <dbReference type="Proteomes" id="UP000651120"/>
    </source>
</evidence>
<gene>
    <name evidence="3" type="ORF">HA333_05135</name>
</gene>
<protein>
    <submittedName>
        <fullName evidence="3">PaRep2b protein</fullName>
    </submittedName>
</protein>
<reference evidence="3" key="1">
    <citation type="journal article" date="2020" name="bioRxiv">
        <title>A rank-normalized archaeal taxonomy based on genome phylogeny resolves widespread incomplete and uneven classifications.</title>
        <authorList>
            <person name="Rinke C."/>
            <person name="Chuvochina M."/>
            <person name="Mussig A.J."/>
            <person name="Chaumeil P.-A."/>
            <person name="Waite D.W."/>
            <person name="Whitman W.B."/>
            <person name="Parks D.H."/>
            <person name="Hugenholtz P."/>
        </authorList>
    </citation>
    <scope>NUCLEOTIDE SEQUENCE</scope>
    <source>
        <strain evidence="3">UBA8839</strain>
    </source>
</reference>
<evidence type="ECO:0000259" key="2">
    <source>
        <dbReference type="Pfam" id="PF07775"/>
    </source>
</evidence>
<comment type="caution">
    <text evidence="3">The sequence shown here is derived from an EMBL/GenBank/DDBJ whole genome shotgun (WGS) entry which is preliminary data.</text>
</comment>
<name>A0A832T379_9CREN</name>
<evidence type="ECO:0000313" key="3">
    <source>
        <dbReference type="EMBL" id="HII46834.1"/>
    </source>
</evidence>
<dbReference type="AlphaFoldDB" id="A0A832T379"/>
<evidence type="ECO:0000256" key="1">
    <source>
        <dbReference type="SAM" id="MobiDB-lite"/>
    </source>
</evidence>
<feature type="domain" description="PaRep2b" evidence="2">
    <location>
        <begin position="24"/>
        <end position="55"/>
    </location>
</feature>
<proteinExistence type="predicted"/>
<sequence>MASVGDLFKGQRRGGGNRVESADGEGEEVQVDLLADELNALRRFKALKDAIDKWRG</sequence>
<dbReference type="Pfam" id="PF07775">
    <property type="entry name" value="PaRep2b"/>
    <property type="match status" value="1"/>
</dbReference>
<dbReference type="EMBL" id="DUJP01000023">
    <property type="protein sequence ID" value="HII46834.1"/>
    <property type="molecule type" value="Genomic_DNA"/>
</dbReference>